<proteinExistence type="predicted"/>
<protein>
    <submittedName>
        <fullName evidence="1">Uncharacterized protein</fullName>
    </submittedName>
</protein>
<dbReference type="Proteomes" id="UP000249341">
    <property type="component" value="Unassembled WGS sequence"/>
</dbReference>
<dbReference type="AlphaFoldDB" id="A0A327ZF62"/>
<dbReference type="EMBL" id="QLMJ01000003">
    <property type="protein sequence ID" value="RAK40010.1"/>
    <property type="molecule type" value="Genomic_DNA"/>
</dbReference>
<evidence type="ECO:0000313" key="1">
    <source>
        <dbReference type="EMBL" id="RAK40010.1"/>
    </source>
</evidence>
<sequence length="74" mass="7709">MTSPCFSAGPEMAGAAVFSGAALNHIAGNSKVWPGRYRRVGLARSELLKTSVATVPMTAAGMITKTRTVLITDN</sequence>
<evidence type="ECO:0000313" key="2">
    <source>
        <dbReference type="Proteomes" id="UP000249341"/>
    </source>
</evidence>
<keyword evidence="2" id="KW-1185">Reference proteome</keyword>
<gene>
    <name evidence="1" type="ORF">B0I29_10335</name>
</gene>
<comment type="caution">
    <text evidence="1">The sequence shown here is derived from an EMBL/GenBank/DDBJ whole genome shotgun (WGS) entry which is preliminary data.</text>
</comment>
<organism evidence="1 2">
    <name type="scientific">Actinoplanes lutulentus</name>
    <dbReference type="NCBI Taxonomy" id="1287878"/>
    <lineage>
        <taxon>Bacteria</taxon>
        <taxon>Bacillati</taxon>
        <taxon>Actinomycetota</taxon>
        <taxon>Actinomycetes</taxon>
        <taxon>Micromonosporales</taxon>
        <taxon>Micromonosporaceae</taxon>
        <taxon>Actinoplanes</taxon>
    </lineage>
</organism>
<reference evidence="1 2" key="1">
    <citation type="submission" date="2018-06" db="EMBL/GenBank/DDBJ databases">
        <title>Genomic Encyclopedia of Type Strains, Phase III (KMG-III): the genomes of soil and plant-associated and newly described type strains.</title>
        <authorList>
            <person name="Whitman W."/>
        </authorList>
    </citation>
    <scope>NUCLEOTIDE SEQUENCE [LARGE SCALE GENOMIC DNA]</scope>
    <source>
        <strain evidence="1 2">CGMCC 4.7090</strain>
    </source>
</reference>
<name>A0A327ZF62_9ACTN</name>
<accession>A0A327ZF62</accession>